<dbReference type="eggNOG" id="COG0312">
    <property type="taxonomic scope" value="Bacteria"/>
</dbReference>
<sequence>MINEIENIINRFNSSYDDISIHIQSGRSKSVQLNGYETETVDYAVDTKLIARAVKDGRVVSCGFTGADAGTVADFLDSYKVAINSLPADEFRFIPDYSATEGDLDVCDPAFDTVTLSDLTDIAKEITSAATAADKRVKAVKQSAVDASFSETVIISTAGPVVSRSKTFFSAVAYLIAEEGGEERDAYDQISVTKLGALSHKLVGEYAAENACSLLGAKSISTGSYNILFSASVMADFMELLLELINGESVYKGTSMLTGKLGSKCASDNFTMIDNPLLRTGLGSRIFDDEGQASGSVSIFQNGILQNYLHNSYTAKALDMTNNARGAIGNGGNISVTSTNVLLAPSTAEKTPDAEDYLKITEVMGMHTADPISGDFSVGVSGILYKNGTSVHPFKEAVLSGNLADLLSGTIEVFDNSRTFGNITASDTLFDKMTVSGV</sequence>
<organism evidence="3 4">
    <name type="scientific">Denitrovibrio acetiphilus (strain DSM 12809 / NBRC 114555 / N2460)</name>
    <dbReference type="NCBI Taxonomy" id="522772"/>
    <lineage>
        <taxon>Bacteria</taxon>
        <taxon>Pseudomonadati</taxon>
        <taxon>Deferribacterota</taxon>
        <taxon>Deferribacteres</taxon>
        <taxon>Deferribacterales</taxon>
        <taxon>Geovibrionaceae</taxon>
        <taxon>Denitrovibrio</taxon>
    </lineage>
</organism>
<dbReference type="Pfam" id="PF19290">
    <property type="entry name" value="PmbA_TldD_2nd"/>
    <property type="match status" value="1"/>
</dbReference>
<dbReference type="GO" id="GO:0005829">
    <property type="term" value="C:cytosol"/>
    <property type="evidence" value="ECO:0007669"/>
    <property type="project" value="TreeGrafter"/>
</dbReference>
<dbReference type="GO" id="GO:0006508">
    <property type="term" value="P:proteolysis"/>
    <property type="evidence" value="ECO:0007669"/>
    <property type="project" value="InterPro"/>
</dbReference>
<dbReference type="InterPro" id="IPR036059">
    <property type="entry name" value="TldD/PmbA_sf"/>
</dbReference>
<evidence type="ECO:0000313" key="4">
    <source>
        <dbReference type="Proteomes" id="UP000002012"/>
    </source>
</evidence>
<dbReference type="RefSeq" id="WP_013010699.1">
    <property type="nucleotide sequence ID" value="NC_013943.1"/>
</dbReference>
<reference evidence="3 4" key="1">
    <citation type="journal article" date="2010" name="Stand. Genomic Sci.">
        <title>Complete genome sequence of Denitrovibrio acetiphilus type strain (N2460).</title>
        <authorList>
            <person name="Kiss H."/>
            <person name="Lang E."/>
            <person name="Lapidus A."/>
            <person name="Copeland A."/>
            <person name="Nolan M."/>
            <person name="Glavina Del Rio T."/>
            <person name="Chen F."/>
            <person name="Lucas S."/>
            <person name="Tice H."/>
            <person name="Cheng J.F."/>
            <person name="Han C."/>
            <person name="Goodwin L."/>
            <person name="Pitluck S."/>
            <person name="Liolios K."/>
            <person name="Pati A."/>
            <person name="Ivanova N."/>
            <person name="Mavromatis K."/>
            <person name="Chen A."/>
            <person name="Palaniappan K."/>
            <person name="Land M."/>
            <person name="Hauser L."/>
            <person name="Chang Y.J."/>
            <person name="Jeffries C.D."/>
            <person name="Detter J.C."/>
            <person name="Brettin T."/>
            <person name="Spring S."/>
            <person name="Rohde M."/>
            <person name="Goker M."/>
            <person name="Woyke T."/>
            <person name="Bristow J."/>
            <person name="Eisen J.A."/>
            <person name="Markowitz V."/>
            <person name="Hugenholtz P."/>
            <person name="Kyrpides N.C."/>
            <person name="Klenk H.P."/>
        </authorList>
    </citation>
    <scope>NUCLEOTIDE SEQUENCE [LARGE SCALE GENOMIC DNA]</scope>
    <source>
        <strain evidence="4">DSM 12809 / NBRC 114555 / N2460</strain>
    </source>
</reference>
<dbReference type="STRING" id="522772.Dacet_1408"/>
<dbReference type="PANTHER" id="PTHR43421">
    <property type="entry name" value="METALLOPROTEASE PMBA"/>
    <property type="match status" value="1"/>
</dbReference>
<dbReference type="Pfam" id="PF19289">
    <property type="entry name" value="PmbA_TldD_3rd"/>
    <property type="match status" value="1"/>
</dbReference>
<dbReference type="FunCoup" id="D4H829">
    <property type="interactions" value="162"/>
</dbReference>
<keyword evidence="4" id="KW-1185">Reference proteome</keyword>
<dbReference type="PaxDb" id="522772-Dacet_1408"/>
<dbReference type="InParanoid" id="D4H829"/>
<feature type="domain" description="Metalloprotease TldD/E C-terminal" evidence="1">
    <location>
        <begin position="222"/>
        <end position="437"/>
    </location>
</feature>
<dbReference type="OrthoDB" id="9803618at2"/>
<feature type="domain" description="Metalloprotease TldD/E central" evidence="2">
    <location>
        <begin position="111"/>
        <end position="215"/>
    </location>
</feature>
<dbReference type="InterPro" id="IPR047657">
    <property type="entry name" value="PmbA"/>
</dbReference>
<dbReference type="InterPro" id="IPR045570">
    <property type="entry name" value="Metalloprtase-TldD/E_cen_dom"/>
</dbReference>
<dbReference type="HOGENOM" id="CLU_026425_0_0_0"/>
<name>D4H829_DENA2</name>
<evidence type="ECO:0000313" key="3">
    <source>
        <dbReference type="EMBL" id="ADD68178.1"/>
    </source>
</evidence>
<accession>D4H829</accession>
<evidence type="ECO:0000259" key="1">
    <source>
        <dbReference type="Pfam" id="PF19289"/>
    </source>
</evidence>
<dbReference type="InterPro" id="IPR045569">
    <property type="entry name" value="Metalloprtase-TldD/E_C"/>
</dbReference>
<gene>
    <name evidence="3" type="ordered locus">Dacet_1408</name>
</gene>
<dbReference type="KEGG" id="dap:Dacet_1408"/>
<dbReference type="Proteomes" id="UP000002012">
    <property type="component" value="Chromosome"/>
</dbReference>
<dbReference type="GO" id="GO:0008237">
    <property type="term" value="F:metallopeptidase activity"/>
    <property type="evidence" value="ECO:0007669"/>
    <property type="project" value="InterPro"/>
</dbReference>
<dbReference type="InterPro" id="IPR035068">
    <property type="entry name" value="TldD/PmbA_N"/>
</dbReference>
<evidence type="ECO:0000259" key="2">
    <source>
        <dbReference type="Pfam" id="PF19290"/>
    </source>
</evidence>
<dbReference type="EMBL" id="CP001968">
    <property type="protein sequence ID" value="ADD68178.1"/>
    <property type="molecule type" value="Genomic_DNA"/>
</dbReference>
<proteinExistence type="predicted"/>
<dbReference type="SUPFAM" id="SSF111283">
    <property type="entry name" value="Putative modulator of DNA gyrase, PmbA/TldD"/>
    <property type="match status" value="1"/>
</dbReference>
<dbReference type="Gene3D" id="3.30.2290.10">
    <property type="entry name" value="PmbA/TldD superfamily"/>
    <property type="match status" value="1"/>
</dbReference>
<protein>
    <submittedName>
        <fullName evidence="3">Peptidase U62 modulator of DNA gyrase</fullName>
    </submittedName>
</protein>
<dbReference type="PANTHER" id="PTHR43421:SF1">
    <property type="entry name" value="METALLOPROTEASE PMBA"/>
    <property type="match status" value="1"/>
</dbReference>
<dbReference type="AlphaFoldDB" id="D4H829"/>